<dbReference type="Proteomes" id="UP000185678">
    <property type="component" value="Unassembled WGS sequence"/>
</dbReference>
<dbReference type="STRING" id="80876.SAMN05421779_105312"/>
<reference evidence="1 2" key="1">
    <citation type="submission" date="2017-01" db="EMBL/GenBank/DDBJ databases">
        <authorList>
            <person name="Mah S.A."/>
            <person name="Swanson W.J."/>
            <person name="Moy G.W."/>
            <person name="Vacquier V.D."/>
        </authorList>
    </citation>
    <scope>NUCLEOTIDE SEQUENCE [LARGE SCALE GENOMIC DNA]</scope>
    <source>
        <strain evidence="1 2">DSM 11589</strain>
    </source>
</reference>
<accession>A0A1N7NR60</accession>
<protein>
    <submittedName>
        <fullName evidence="1">Uncharacterized protein</fullName>
    </submittedName>
</protein>
<gene>
    <name evidence="1" type="ORF">SAMN05421779_105312</name>
</gene>
<proteinExistence type="predicted"/>
<evidence type="ECO:0000313" key="2">
    <source>
        <dbReference type="Proteomes" id="UP000185678"/>
    </source>
</evidence>
<name>A0A1N7NR60_9PROT</name>
<dbReference type="EMBL" id="FTOA01000005">
    <property type="protein sequence ID" value="SIT00782.1"/>
    <property type="molecule type" value="Genomic_DNA"/>
</dbReference>
<keyword evidence="2" id="KW-1185">Reference proteome</keyword>
<evidence type="ECO:0000313" key="1">
    <source>
        <dbReference type="EMBL" id="SIT00782.1"/>
    </source>
</evidence>
<sequence>MRTHALTLCTLGSFGRFDLLFLPVPAFFSARFITLPRIS</sequence>
<dbReference type="AlphaFoldDB" id="A0A1N7NR60"/>
<organism evidence="1 2">
    <name type="scientific">Insolitispirillum peregrinum</name>
    <dbReference type="NCBI Taxonomy" id="80876"/>
    <lineage>
        <taxon>Bacteria</taxon>
        <taxon>Pseudomonadati</taxon>
        <taxon>Pseudomonadota</taxon>
        <taxon>Alphaproteobacteria</taxon>
        <taxon>Rhodospirillales</taxon>
        <taxon>Novispirillaceae</taxon>
        <taxon>Insolitispirillum</taxon>
    </lineage>
</organism>